<dbReference type="InterPro" id="IPR015813">
    <property type="entry name" value="Pyrv/PenolPyrv_kinase-like_dom"/>
</dbReference>
<dbReference type="PANTHER" id="PTHR32308:SF10">
    <property type="entry name" value="CITRATE LYASE SUBUNIT BETA"/>
    <property type="match status" value="1"/>
</dbReference>
<dbReference type="EMBL" id="JQCD01000024">
    <property type="protein sequence ID" value="KRN76831.1"/>
    <property type="molecule type" value="Genomic_DNA"/>
</dbReference>
<evidence type="ECO:0000256" key="2">
    <source>
        <dbReference type="ARBA" id="ARBA00003671"/>
    </source>
</evidence>
<evidence type="ECO:0000256" key="10">
    <source>
        <dbReference type="ARBA" id="ARBA00022723"/>
    </source>
</evidence>
<evidence type="ECO:0000256" key="13">
    <source>
        <dbReference type="ARBA" id="ARBA00030255"/>
    </source>
</evidence>
<keyword evidence="11 18" id="KW-0460">Magnesium</keyword>
<dbReference type="Gene3D" id="3.20.20.60">
    <property type="entry name" value="Phosphoenolpyruvate-binding domains"/>
    <property type="match status" value="1"/>
</dbReference>
<reference evidence="20 21" key="1">
    <citation type="journal article" date="2015" name="Genome Announc.">
        <title>Expanding the biotechnology potential of lactobacilli through comparative genomics of 213 strains and associated genera.</title>
        <authorList>
            <person name="Sun Z."/>
            <person name="Harris H.M."/>
            <person name="McCann A."/>
            <person name="Guo C."/>
            <person name="Argimon S."/>
            <person name="Zhang W."/>
            <person name="Yang X."/>
            <person name="Jeffery I.B."/>
            <person name="Cooney J.C."/>
            <person name="Kagawa T.F."/>
            <person name="Liu W."/>
            <person name="Song Y."/>
            <person name="Salvetti E."/>
            <person name="Wrobel A."/>
            <person name="Rasinkangas P."/>
            <person name="Parkhill J."/>
            <person name="Rea M.C."/>
            <person name="O'Sullivan O."/>
            <person name="Ritari J."/>
            <person name="Douillard F.P."/>
            <person name="Paul Ross R."/>
            <person name="Yang R."/>
            <person name="Briner A.E."/>
            <person name="Felis G.E."/>
            <person name="de Vos W.M."/>
            <person name="Barrangou R."/>
            <person name="Klaenhammer T.R."/>
            <person name="Caufield P.W."/>
            <person name="Cui Y."/>
            <person name="Zhang H."/>
            <person name="O'Toole P.W."/>
        </authorList>
    </citation>
    <scope>NUCLEOTIDE SEQUENCE [LARGE SCALE GENOMIC DNA]</scope>
    <source>
        <strain evidence="20 21">DSM 20014</strain>
    </source>
</reference>
<dbReference type="GO" id="GO:0000287">
    <property type="term" value="F:magnesium ion binding"/>
    <property type="evidence" value="ECO:0007669"/>
    <property type="project" value="TreeGrafter"/>
</dbReference>
<gene>
    <name evidence="20" type="ORF">IV67_GL000340</name>
</gene>
<feature type="binding site" evidence="17">
    <location>
        <position position="70"/>
    </location>
    <ligand>
        <name>substrate</name>
    </ligand>
</feature>
<comment type="function">
    <text evidence="2">Represents a citryl-ACP lyase.</text>
</comment>
<dbReference type="InterPro" id="IPR011206">
    <property type="entry name" value="Citrate_lyase_beta/mcl1/mcl2"/>
</dbReference>
<evidence type="ECO:0000256" key="12">
    <source>
        <dbReference type="ARBA" id="ARBA00023239"/>
    </source>
</evidence>
<dbReference type="NCBIfam" id="TIGR01588">
    <property type="entry name" value="citE"/>
    <property type="match status" value="1"/>
</dbReference>
<dbReference type="PANTHER" id="PTHR32308">
    <property type="entry name" value="LYASE BETA SUBUNIT, PUTATIVE (AFU_ORTHOLOGUE AFUA_4G13030)-RELATED"/>
    <property type="match status" value="1"/>
</dbReference>
<evidence type="ECO:0000256" key="14">
    <source>
        <dbReference type="ARBA" id="ARBA00032495"/>
    </source>
</evidence>
<keyword evidence="12" id="KW-0456">Lyase</keyword>
<evidence type="ECO:0000256" key="18">
    <source>
        <dbReference type="PIRSR" id="PIRSR015582-2"/>
    </source>
</evidence>
<evidence type="ECO:0000256" key="16">
    <source>
        <dbReference type="ARBA" id="ARBA00049110"/>
    </source>
</evidence>
<comment type="subunit">
    <text evidence="5">Oligomer with a subunit composition of (alpha,beta,gamma)6.</text>
</comment>
<evidence type="ECO:0000256" key="8">
    <source>
        <dbReference type="ARBA" id="ARBA00015712"/>
    </source>
</evidence>
<dbReference type="Pfam" id="PF03328">
    <property type="entry name" value="HpcH_HpaI"/>
    <property type="match status" value="1"/>
</dbReference>
<evidence type="ECO:0000256" key="11">
    <source>
        <dbReference type="ARBA" id="ARBA00022842"/>
    </source>
</evidence>
<feature type="binding site" evidence="17">
    <location>
        <position position="133"/>
    </location>
    <ligand>
        <name>substrate</name>
    </ligand>
</feature>
<evidence type="ECO:0000256" key="6">
    <source>
        <dbReference type="ARBA" id="ARBA00012258"/>
    </source>
</evidence>
<accession>A0A0R2JHQ0</accession>
<protein>
    <recommendedName>
        <fullName evidence="8">Citrate lyase subunit beta</fullName>
        <ecNumber evidence="6">4.1.3.34</ecNumber>
        <ecNumber evidence="7">4.1.3.6</ecNumber>
    </recommendedName>
    <alternativeName>
        <fullName evidence="13">Citrate (pro-3S)-lyase subunit beta</fullName>
    </alternativeName>
    <alternativeName>
        <fullName evidence="14">Citryl-CoA lyase subunit</fullName>
    </alternativeName>
</protein>
<feature type="binding site" evidence="18">
    <location>
        <position position="160"/>
    </location>
    <ligand>
        <name>Mg(2+)</name>
        <dbReference type="ChEBI" id="CHEBI:18420"/>
    </ligand>
</feature>
<dbReference type="PIRSF" id="PIRSF015582">
    <property type="entry name" value="Cit_lyase_B"/>
    <property type="match status" value="1"/>
</dbReference>
<dbReference type="InterPro" id="IPR040442">
    <property type="entry name" value="Pyrv_kinase-like_dom_sf"/>
</dbReference>
<dbReference type="GO" id="GO:0005737">
    <property type="term" value="C:cytoplasm"/>
    <property type="evidence" value="ECO:0007669"/>
    <property type="project" value="UniProtKB-SubCell"/>
</dbReference>
<dbReference type="Proteomes" id="UP000051673">
    <property type="component" value="Unassembled WGS sequence"/>
</dbReference>
<dbReference type="GO" id="GO:0008815">
    <property type="term" value="F:citrate (pro-3S)-lyase activity"/>
    <property type="evidence" value="ECO:0007669"/>
    <property type="project" value="UniProtKB-EC"/>
</dbReference>
<comment type="catalytic activity">
    <reaction evidence="15">
        <text>citrate = oxaloacetate + acetate</text>
        <dbReference type="Rhea" id="RHEA:10760"/>
        <dbReference type="ChEBI" id="CHEBI:16452"/>
        <dbReference type="ChEBI" id="CHEBI:16947"/>
        <dbReference type="ChEBI" id="CHEBI:30089"/>
        <dbReference type="EC" id="4.1.3.6"/>
    </reaction>
</comment>
<dbReference type="PATRIC" id="fig|1620.3.peg.344"/>
<dbReference type="FunFam" id="3.20.20.60:FF:000008">
    <property type="entry name" value="Citrate (Pro-3S)-lyase subunit beta"/>
    <property type="match status" value="1"/>
</dbReference>
<comment type="cofactor">
    <cofactor evidence="1">
        <name>Mg(2+)</name>
        <dbReference type="ChEBI" id="CHEBI:18420"/>
    </cofactor>
</comment>
<comment type="subcellular location">
    <subcellularLocation>
        <location evidence="3">Cytoplasm</location>
    </subcellularLocation>
</comment>
<evidence type="ECO:0000256" key="7">
    <source>
        <dbReference type="ARBA" id="ARBA00012914"/>
    </source>
</evidence>
<dbReference type="OrthoDB" id="9786940at2"/>
<feature type="domain" description="HpcH/HpaI aldolase/citrate lyase" evidence="19">
    <location>
        <begin position="9"/>
        <end position="228"/>
    </location>
</feature>
<proteinExistence type="inferred from homology"/>
<evidence type="ECO:0000256" key="5">
    <source>
        <dbReference type="ARBA" id="ARBA00011382"/>
    </source>
</evidence>
<dbReference type="InterPro" id="IPR006475">
    <property type="entry name" value="Citrate_lyase_beta_bac"/>
</dbReference>
<evidence type="ECO:0000313" key="21">
    <source>
        <dbReference type="Proteomes" id="UP000051673"/>
    </source>
</evidence>
<feature type="binding site" evidence="18">
    <location>
        <position position="133"/>
    </location>
    <ligand>
        <name>Mg(2+)</name>
        <dbReference type="ChEBI" id="CHEBI:18420"/>
    </ligand>
</feature>
<dbReference type="EC" id="4.1.3.34" evidence="6"/>
<dbReference type="GO" id="GO:0006084">
    <property type="term" value="P:acetyl-CoA metabolic process"/>
    <property type="evidence" value="ECO:0007669"/>
    <property type="project" value="InterPro"/>
</dbReference>
<evidence type="ECO:0000256" key="9">
    <source>
        <dbReference type="ARBA" id="ARBA00022490"/>
    </source>
</evidence>
<evidence type="ECO:0000313" key="20">
    <source>
        <dbReference type="EMBL" id="KRN76831.1"/>
    </source>
</evidence>
<dbReference type="GO" id="GO:0009346">
    <property type="term" value="C:ATP-independent citrate lyase complex"/>
    <property type="evidence" value="ECO:0007669"/>
    <property type="project" value="InterPro"/>
</dbReference>
<keyword evidence="10 18" id="KW-0479">Metal-binding</keyword>
<dbReference type="GO" id="GO:0008816">
    <property type="term" value="F:citryl-CoA lyase activity"/>
    <property type="evidence" value="ECO:0007669"/>
    <property type="project" value="UniProtKB-EC"/>
</dbReference>
<dbReference type="InterPro" id="IPR005000">
    <property type="entry name" value="Aldolase/citrate-lyase_domain"/>
</dbReference>
<evidence type="ECO:0000259" key="19">
    <source>
        <dbReference type="Pfam" id="PF03328"/>
    </source>
</evidence>
<name>A0A0R2JHQ0_9LACO</name>
<evidence type="ECO:0000256" key="4">
    <source>
        <dbReference type="ARBA" id="ARBA00005549"/>
    </source>
</evidence>
<evidence type="ECO:0000256" key="3">
    <source>
        <dbReference type="ARBA" id="ARBA00004496"/>
    </source>
</evidence>
<dbReference type="RefSeq" id="WP_057787563.1">
    <property type="nucleotide sequence ID" value="NZ_JQCD01000024.1"/>
</dbReference>
<keyword evidence="9" id="KW-0963">Cytoplasm</keyword>
<evidence type="ECO:0000256" key="17">
    <source>
        <dbReference type="PIRSR" id="PIRSR015582-1"/>
    </source>
</evidence>
<dbReference type="EC" id="4.1.3.6" evidence="7"/>
<comment type="caution">
    <text evidence="20">The sequence shown here is derived from an EMBL/GenBank/DDBJ whole genome shotgun (WGS) entry which is preliminary data.</text>
</comment>
<evidence type="ECO:0000256" key="1">
    <source>
        <dbReference type="ARBA" id="ARBA00001946"/>
    </source>
</evidence>
<organism evidence="20 21">
    <name type="scientific">Weissella minor</name>
    <dbReference type="NCBI Taxonomy" id="1620"/>
    <lineage>
        <taxon>Bacteria</taxon>
        <taxon>Bacillati</taxon>
        <taxon>Bacillota</taxon>
        <taxon>Bacilli</taxon>
        <taxon>Lactobacillales</taxon>
        <taxon>Lactobacillaceae</taxon>
        <taxon>Weissella</taxon>
    </lineage>
</organism>
<comment type="similarity">
    <text evidence="4">Belongs to the HpcH/HpaI aldolase family. Citrate lyase beta subunit subfamily.</text>
</comment>
<dbReference type="SUPFAM" id="SSF51621">
    <property type="entry name" value="Phosphoenolpyruvate/pyruvate domain"/>
    <property type="match status" value="1"/>
</dbReference>
<dbReference type="AlphaFoldDB" id="A0A0R2JHQ0"/>
<dbReference type="GO" id="GO:0006107">
    <property type="term" value="P:oxaloacetate metabolic process"/>
    <property type="evidence" value="ECO:0007669"/>
    <property type="project" value="TreeGrafter"/>
</dbReference>
<evidence type="ECO:0000256" key="15">
    <source>
        <dbReference type="ARBA" id="ARBA00048308"/>
    </source>
</evidence>
<sequence>MANEERLRRTMMFVPGNNPAMVKDAGIFGADSIMFDLEDAVSLPEKDAARYLVYEALQTVDYGDAELVVRINGLDTPFYKNDIRAMVKAGIDVIRLPKVETADMMTELVGLVEEAEAEFGREKGSTRVMAAIESAMGVVNAYAIASSTDRMMGIALSAEDYTTDMKTHRYPDGAELEYARNAILHAARAAGVSAFDTVFTNMDDPEGFYRETQYIHQLGFDGKSLVNPRQIEMVNAVFEPTEKEVLNAQNVIAAIEEARAKGSGVISMNGQMVDRPVVLRAERVMRLAKASHLLDAAGDYISNVKAANSQEGGKQSEK</sequence>
<comment type="catalytic activity">
    <reaction evidence="16">
        <text>(3S)-citryl-CoA = oxaloacetate + acetyl-CoA</text>
        <dbReference type="Rhea" id="RHEA:20812"/>
        <dbReference type="ChEBI" id="CHEBI:16452"/>
        <dbReference type="ChEBI" id="CHEBI:57288"/>
        <dbReference type="ChEBI" id="CHEBI:57321"/>
        <dbReference type="EC" id="4.1.3.34"/>
    </reaction>
</comment>
<dbReference type="STRING" id="1620.IV67_GL000340"/>
<keyword evidence="21" id="KW-1185">Reference proteome</keyword>